<protein>
    <submittedName>
        <fullName evidence="1">Uncharacterized protein</fullName>
    </submittedName>
</protein>
<dbReference type="Proteomes" id="UP000593560">
    <property type="component" value="Unassembled WGS sequence"/>
</dbReference>
<comment type="caution">
    <text evidence="1">The sequence shown here is derived from an EMBL/GenBank/DDBJ whole genome shotgun (WGS) entry which is preliminary data.</text>
</comment>
<reference evidence="1 2" key="1">
    <citation type="journal article" date="2019" name="Genome Biol. Evol.">
        <title>Insights into the evolution of the New World diploid cottons (Gossypium, subgenus Houzingenia) based on genome sequencing.</title>
        <authorList>
            <person name="Grover C.E."/>
            <person name="Arick M.A. 2nd"/>
            <person name="Thrash A."/>
            <person name="Conover J.L."/>
            <person name="Sanders W.S."/>
            <person name="Peterson D.G."/>
            <person name="Frelichowski J.E."/>
            <person name="Scheffler J.A."/>
            <person name="Scheffler B.E."/>
            <person name="Wendel J.F."/>
        </authorList>
    </citation>
    <scope>NUCLEOTIDE SEQUENCE [LARGE SCALE GENOMIC DNA]</scope>
    <source>
        <strain evidence="1">0</strain>
        <tissue evidence="1">Leaf</tissue>
    </source>
</reference>
<accession>A0A7J9H680</accession>
<sequence>MTTPEYDWWWGKKVNDNVLVTSQESTQPIEEHLKVISSELEIVK</sequence>
<name>A0A7J9H680_9ROSI</name>
<dbReference type="AlphaFoldDB" id="A0A7J9H680"/>
<gene>
    <name evidence="1" type="ORF">Gohar_004435</name>
</gene>
<keyword evidence="2" id="KW-1185">Reference proteome</keyword>
<evidence type="ECO:0000313" key="1">
    <source>
        <dbReference type="EMBL" id="MBA0804874.1"/>
    </source>
</evidence>
<organism evidence="1 2">
    <name type="scientific">Gossypium harknessii</name>
    <dbReference type="NCBI Taxonomy" id="34285"/>
    <lineage>
        <taxon>Eukaryota</taxon>
        <taxon>Viridiplantae</taxon>
        <taxon>Streptophyta</taxon>
        <taxon>Embryophyta</taxon>
        <taxon>Tracheophyta</taxon>
        <taxon>Spermatophyta</taxon>
        <taxon>Magnoliopsida</taxon>
        <taxon>eudicotyledons</taxon>
        <taxon>Gunneridae</taxon>
        <taxon>Pentapetalae</taxon>
        <taxon>rosids</taxon>
        <taxon>malvids</taxon>
        <taxon>Malvales</taxon>
        <taxon>Malvaceae</taxon>
        <taxon>Malvoideae</taxon>
        <taxon>Gossypium</taxon>
    </lineage>
</organism>
<evidence type="ECO:0000313" key="2">
    <source>
        <dbReference type="Proteomes" id="UP000593560"/>
    </source>
</evidence>
<proteinExistence type="predicted"/>
<dbReference type="EMBL" id="JABFAD010000008">
    <property type="protein sequence ID" value="MBA0804874.1"/>
    <property type="molecule type" value="Genomic_DNA"/>
</dbReference>